<evidence type="ECO:0000256" key="2">
    <source>
        <dbReference type="ARBA" id="ARBA00004184"/>
    </source>
</evidence>
<keyword evidence="12" id="KW-1185">Reference proteome</keyword>
<dbReference type="Pfam" id="PF02823">
    <property type="entry name" value="ATP-synt_DE_N"/>
    <property type="match status" value="1"/>
</dbReference>
<evidence type="ECO:0000259" key="10">
    <source>
        <dbReference type="Pfam" id="PF02823"/>
    </source>
</evidence>
<evidence type="ECO:0000256" key="4">
    <source>
        <dbReference type="ARBA" id="ARBA00022448"/>
    </source>
</evidence>
<feature type="domain" description="ATP synthase F1 complex delta/epsilon subunit N-terminal" evidence="10">
    <location>
        <begin position="5"/>
        <end position="82"/>
    </location>
</feature>
<dbReference type="InterPro" id="IPR036771">
    <property type="entry name" value="ATPsynth_dsu/esu_N"/>
</dbReference>
<dbReference type="HAMAP" id="MF_00530">
    <property type="entry name" value="ATP_synth_epsil_bac"/>
    <property type="match status" value="1"/>
</dbReference>
<dbReference type="Proteomes" id="UP000001695">
    <property type="component" value="Chromosome"/>
</dbReference>
<gene>
    <name evidence="9" type="primary">atpC</name>
    <name evidence="11" type="ordered locus">Bind_2774</name>
</gene>
<keyword evidence="9" id="KW-1003">Cell membrane</keyword>
<keyword evidence="4 9" id="KW-0813">Transport</keyword>
<evidence type="ECO:0000256" key="9">
    <source>
        <dbReference type="HAMAP-Rule" id="MF_00530"/>
    </source>
</evidence>
<dbReference type="NCBIfam" id="NF009981">
    <property type="entry name" value="PRK13447.1"/>
    <property type="match status" value="1"/>
</dbReference>
<evidence type="ECO:0000256" key="1">
    <source>
        <dbReference type="ARBA" id="ARBA00003543"/>
    </source>
</evidence>
<evidence type="ECO:0000313" key="12">
    <source>
        <dbReference type="Proteomes" id="UP000001695"/>
    </source>
</evidence>
<dbReference type="OrthoDB" id="272739at2"/>
<organism evidence="11 12">
    <name type="scientific">Beijerinckia indica subsp. indica (strain ATCC 9039 / DSM 1715 / NCIMB 8712)</name>
    <dbReference type="NCBI Taxonomy" id="395963"/>
    <lineage>
        <taxon>Bacteria</taxon>
        <taxon>Pseudomonadati</taxon>
        <taxon>Pseudomonadota</taxon>
        <taxon>Alphaproteobacteria</taxon>
        <taxon>Hyphomicrobiales</taxon>
        <taxon>Beijerinckiaceae</taxon>
        <taxon>Beijerinckia</taxon>
    </lineage>
</organism>
<dbReference type="GO" id="GO:0005524">
    <property type="term" value="F:ATP binding"/>
    <property type="evidence" value="ECO:0007669"/>
    <property type="project" value="UniProtKB-UniRule"/>
</dbReference>
<dbReference type="GO" id="GO:0045259">
    <property type="term" value="C:proton-transporting ATP synthase complex"/>
    <property type="evidence" value="ECO:0007669"/>
    <property type="project" value="UniProtKB-KW"/>
</dbReference>
<dbReference type="HOGENOM" id="CLU_149174_0_0_5"/>
<evidence type="ECO:0000256" key="3">
    <source>
        <dbReference type="ARBA" id="ARBA00005712"/>
    </source>
</evidence>
<reference evidence="11 12" key="2">
    <citation type="journal article" date="2010" name="J. Bacteriol.">
        <title>Complete genome sequence of Beijerinckia indica subsp. indica.</title>
        <authorList>
            <person name="Tamas I."/>
            <person name="Dedysh S.N."/>
            <person name="Liesack W."/>
            <person name="Stott M.B."/>
            <person name="Alam M."/>
            <person name="Murrell J.C."/>
            <person name="Dunfield P.F."/>
        </authorList>
    </citation>
    <scope>NUCLEOTIDE SEQUENCE [LARGE SCALE GENOMIC DNA]</scope>
    <source>
        <strain evidence="12">ATCC 9039 / DSM 1715 / NCIMB 8712</strain>
    </source>
</reference>
<dbReference type="InterPro" id="IPR024037">
    <property type="entry name" value="Alt_ATP_synth_F1_esu"/>
</dbReference>
<dbReference type="NCBIfam" id="TIGR03166">
    <property type="entry name" value="alt_F1F0_F1_eps"/>
    <property type="match status" value="1"/>
</dbReference>
<evidence type="ECO:0000313" key="11">
    <source>
        <dbReference type="EMBL" id="ACB96346.1"/>
    </source>
</evidence>
<dbReference type="eggNOG" id="COG0355">
    <property type="taxonomic scope" value="Bacteria"/>
</dbReference>
<dbReference type="CDD" id="cd12152">
    <property type="entry name" value="F1-ATPase_delta"/>
    <property type="match status" value="1"/>
</dbReference>
<dbReference type="GO" id="GO:0005886">
    <property type="term" value="C:plasma membrane"/>
    <property type="evidence" value="ECO:0007669"/>
    <property type="project" value="UniProtKB-SubCell"/>
</dbReference>
<proteinExistence type="inferred from homology"/>
<keyword evidence="7 9" id="KW-0472">Membrane</keyword>
<keyword evidence="6 9" id="KW-0406">Ion transport</keyword>
<comment type="function">
    <text evidence="1 9">Produces ATP from ADP in the presence of a proton gradient across the membrane.</text>
</comment>
<dbReference type="SUPFAM" id="SSF51344">
    <property type="entry name" value="Epsilon subunit of F1F0-ATP synthase N-terminal domain"/>
    <property type="match status" value="1"/>
</dbReference>
<dbReference type="AlphaFoldDB" id="B2IJX1"/>
<keyword evidence="9" id="KW-0066">ATP synthesis</keyword>
<reference evidence="12" key="1">
    <citation type="submission" date="2008-03" db="EMBL/GenBank/DDBJ databases">
        <title>Complete sequence of chromosome of Beijerinckia indica subsp. indica ATCC 9039.</title>
        <authorList>
            <consortium name="US DOE Joint Genome Institute"/>
            <person name="Copeland A."/>
            <person name="Lucas S."/>
            <person name="Lapidus A."/>
            <person name="Glavina del Rio T."/>
            <person name="Dalin E."/>
            <person name="Tice H."/>
            <person name="Bruce D."/>
            <person name="Goodwin L."/>
            <person name="Pitluck S."/>
            <person name="LaButti K."/>
            <person name="Schmutz J."/>
            <person name="Larimer F."/>
            <person name="Land M."/>
            <person name="Hauser L."/>
            <person name="Kyrpides N."/>
            <person name="Mikhailova N."/>
            <person name="Dunfield P.F."/>
            <person name="Dedysh S.N."/>
            <person name="Liesack W."/>
            <person name="Saw J.H."/>
            <person name="Alam M."/>
            <person name="Chen Y."/>
            <person name="Murrell J.C."/>
            <person name="Richardson P."/>
        </authorList>
    </citation>
    <scope>NUCLEOTIDE SEQUENCE [LARGE SCALE GENOMIC DNA]</scope>
    <source>
        <strain evidence="12">ATCC 9039 / DSM 1715 / NCIMB 8712</strain>
    </source>
</reference>
<comment type="subcellular location">
    <subcellularLocation>
        <location evidence="9">Cell inner membrane</location>
        <topology evidence="9">Peripheral membrane protein</topology>
    </subcellularLocation>
    <subcellularLocation>
        <location evidence="2">Endomembrane system</location>
        <topology evidence="2">Peripheral membrane protein</topology>
    </subcellularLocation>
</comment>
<protein>
    <recommendedName>
        <fullName evidence="9">ATP synthase epsilon chain</fullName>
    </recommendedName>
    <alternativeName>
        <fullName evidence="9">ATP synthase F1 sector epsilon subunit</fullName>
    </alternativeName>
    <alternativeName>
        <fullName evidence="9">F-ATPase epsilon subunit</fullName>
    </alternativeName>
</protein>
<dbReference type="GO" id="GO:0046933">
    <property type="term" value="F:proton-transporting ATP synthase activity, rotational mechanism"/>
    <property type="evidence" value="ECO:0007669"/>
    <property type="project" value="UniProtKB-UniRule"/>
</dbReference>
<comment type="similarity">
    <text evidence="3 9">Belongs to the ATPase epsilon chain family.</text>
</comment>
<dbReference type="InterPro" id="IPR020546">
    <property type="entry name" value="ATP_synth_F1_dsu/esu_N"/>
</dbReference>
<evidence type="ECO:0000256" key="6">
    <source>
        <dbReference type="ARBA" id="ARBA00023065"/>
    </source>
</evidence>
<keyword evidence="8 9" id="KW-0139">CF(1)</keyword>
<dbReference type="STRING" id="395963.Bind_2774"/>
<dbReference type="Gene3D" id="2.60.15.10">
    <property type="entry name" value="F0F1 ATP synthase delta/epsilon subunit, N-terminal"/>
    <property type="match status" value="1"/>
</dbReference>
<dbReference type="KEGG" id="bid:Bind_2774"/>
<accession>B2IJX1</accession>
<evidence type="ECO:0000256" key="7">
    <source>
        <dbReference type="ARBA" id="ARBA00023136"/>
    </source>
</evidence>
<dbReference type="GO" id="GO:0012505">
    <property type="term" value="C:endomembrane system"/>
    <property type="evidence" value="ECO:0007669"/>
    <property type="project" value="UniProtKB-SubCell"/>
</dbReference>
<keyword evidence="9" id="KW-0997">Cell inner membrane</keyword>
<dbReference type="InterPro" id="IPR001469">
    <property type="entry name" value="ATP_synth_F1_dsu/esu"/>
</dbReference>
<dbReference type="EMBL" id="CP001016">
    <property type="protein sequence ID" value="ACB96346.1"/>
    <property type="molecule type" value="Genomic_DNA"/>
</dbReference>
<evidence type="ECO:0000256" key="8">
    <source>
        <dbReference type="ARBA" id="ARBA00023196"/>
    </source>
</evidence>
<name>B2IJX1_BEII9</name>
<keyword evidence="5 9" id="KW-0375">Hydrogen ion transport</keyword>
<sequence length="153" mass="16668">MSAALHLSITTPSAVLIDQADIVSLRAEDESGGFGILPGHADLLTVLRASVVRWHARDDIIHYCVVRSGVLTVTEGQRIAIACRQGTTGDDLTRLEEDVAAMRAEEVDAGRRARVEQLRLHAHAVRQLMHYLHPGQTVDAEIMGAAVQDTEEI</sequence>
<comment type="subunit">
    <text evidence="9">F-type ATPases have 2 components, CF(1) - the catalytic core - and CF(0) - the membrane proton channel. CF(1) has five subunits: alpha(3), beta(3), gamma(1), delta(1), epsilon(1). CF(0) has three main subunits: a, b and c.</text>
</comment>
<dbReference type="RefSeq" id="WP_012385697.1">
    <property type="nucleotide sequence ID" value="NC_010581.1"/>
</dbReference>
<evidence type="ECO:0000256" key="5">
    <source>
        <dbReference type="ARBA" id="ARBA00022781"/>
    </source>
</evidence>